<sequence length="125" mass="14005">EDDNKRHTTEHKDYADKYDEGIRHRDARISEDGKMLLQLQRADASGHSGFVDKVAVLVRAVAGIGRAQVDEVAGEKDDRDSLDVDVMDALELIVVSLENLGTDVERLREVEQDSTRQAAEMKPFL</sequence>
<proteinExistence type="predicted"/>
<evidence type="ECO:0000313" key="1">
    <source>
        <dbReference type="EMBL" id="KKK61069.1"/>
    </source>
</evidence>
<name>A0A0F8Z3S6_9ZZZZ</name>
<organism evidence="1">
    <name type="scientific">marine sediment metagenome</name>
    <dbReference type="NCBI Taxonomy" id="412755"/>
    <lineage>
        <taxon>unclassified sequences</taxon>
        <taxon>metagenomes</taxon>
        <taxon>ecological metagenomes</taxon>
    </lineage>
</organism>
<reference evidence="1" key="1">
    <citation type="journal article" date="2015" name="Nature">
        <title>Complex archaea that bridge the gap between prokaryotes and eukaryotes.</title>
        <authorList>
            <person name="Spang A."/>
            <person name="Saw J.H."/>
            <person name="Jorgensen S.L."/>
            <person name="Zaremba-Niedzwiedzka K."/>
            <person name="Martijn J."/>
            <person name="Lind A.E."/>
            <person name="van Eijk R."/>
            <person name="Schleper C."/>
            <person name="Guy L."/>
            <person name="Ettema T.J."/>
        </authorList>
    </citation>
    <scope>NUCLEOTIDE SEQUENCE</scope>
</reference>
<dbReference type="AlphaFoldDB" id="A0A0F8Z3S6"/>
<feature type="non-terminal residue" evidence="1">
    <location>
        <position position="1"/>
    </location>
</feature>
<dbReference type="EMBL" id="LAZR01062657">
    <property type="protein sequence ID" value="KKK61069.1"/>
    <property type="molecule type" value="Genomic_DNA"/>
</dbReference>
<gene>
    <name evidence="1" type="ORF">LCGC14_3018010</name>
</gene>
<comment type="caution">
    <text evidence="1">The sequence shown here is derived from an EMBL/GenBank/DDBJ whole genome shotgun (WGS) entry which is preliminary data.</text>
</comment>
<accession>A0A0F8Z3S6</accession>
<protein>
    <submittedName>
        <fullName evidence="1">Uncharacterized protein</fullName>
    </submittedName>
</protein>